<evidence type="ECO:0000313" key="3">
    <source>
        <dbReference type="Proteomes" id="UP000051401"/>
    </source>
</evidence>
<gene>
    <name evidence="2" type="ORF">RIdsm_03103</name>
    <name evidence="1" type="ORF">XM52_10065</name>
</gene>
<reference evidence="2 4" key="2">
    <citation type="submission" date="2018-08" db="EMBL/GenBank/DDBJ databases">
        <title>Genetic Globetrotter - A new plasmid hitch-hiking vast phylogenetic and geographic distances.</title>
        <authorList>
            <person name="Vollmers J."/>
            <person name="Petersen J."/>
        </authorList>
    </citation>
    <scope>NUCLEOTIDE SEQUENCE [LARGE SCALE GENOMIC DNA]</scope>
    <source>
        <strain evidence="2 4">DSM 26383</strain>
    </source>
</reference>
<proteinExistence type="predicted"/>
<dbReference type="Pfam" id="PF06041">
    <property type="entry name" value="DUF924"/>
    <property type="match status" value="1"/>
</dbReference>
<dbReference type="EMBL" id="LAXI01000005">
    <property type="protein sequence ID" value="KRS17898.1"/>
    <property type="molecule type" value="Genomic_DNA"/>
</dbReference>
<name>A0A0T5PA33_9RHOB</name>
<dbReference type="PATRIC" id="fig|540747.5.peg.4938"/>
<dbReference type="Proteomes" id="UP000051401">
    <property type="component" value="Unassembled WGS sequence"/>
</dbReference>
<sequence length="194" mass="22510">MTTPEEVLRFWLDEVGPQGWYAVSDELDGTVRDRFQETWERAREGTYGLWLTYPTGTLAYIIVMDQFPRNMYRGKTQAFSTDKHAVAAAKAAIHRKWDLRIDEPARQFFYLPLMHSENLCDQERCIRLVMERMPQGGDDNLLHARAHREVIRMFGRFPYRNAALSRNSTEPELDYVEQGGYGSTVRALQEADAA</sequence>
<evidence type="ECO:0000313" key="1">
    <source>
        <dbReference type="EMBL" id="KRS17898.1"/>
    </source>
</evidence>
<dbReference type="InterPro" id="IPR011990">
    <property type="entry name" value="TPR-like_helical_dom_sf"/>
</dbReference>
<reference evidence="1 3" key="1">
    <citation type="submission" date="2015-04" db="EMBL/GenBank/DDBJ databases">
        <title>The draft genome sequence of Roseovarius indicus B108T.</title>
        <authorList>
            <person name="Li G."/>
            <person name="Lai Q."/>
            <person name="Shao Z."/>
            <person name="Yan P."/>
        </authorList>
    </citation>
    <scope>NUCLEOTIDE SEQUENCE [LARGE SCALE GENOMIC DNA]</scope>
    <source>
        <strain evidence="1 3">B108</strain>
    </source>
</reference>
<dbReference type="OrthoDB" id="7593450at2"/>
<evidence type="ECO:0000313" key="2">
    <source>
        <dbReference type="EMBL" id="QEW27291.1"/>
    </source>
</evidence>
<accession>A0A0T5PA33</accession>
<dbReference type="Gene3D" id="1.25.40.10">
    <property type="entry name" value="Tetratricopeptide repeat domain"/>
    <property type="match status" value="1"/>
</dbReference>
<dbReference type="InterPro" id="IPR010323">
    <property type="entry name" value="DUF924"/>
</dbReference>
<dbReference type="SUPFAM" id="SSF48452">
    <property type="entry name" value="TPR-like"/>
    <property type="match status" value="1"/>
</dbReference>
<protein>
    <submittedName>
        <fullName evidence="1">Membrane protein</fullName>
    </submittedName>
</protein>
<evidence type="ECO:0000313" key="4">
    <source>
        <dbReference type="Proteomes" id="UP000325785"/>
    </source>
</evidence>
<dbReference type="EMBL" id="CP031598">
    <property type="protein sequence ID" value="QEW27291.1"/>
    <property type="molecule type" value="Genomic_DNA"/>
</dbReference>
<dbReference type="Proteomes" id="UP000325785">
    <property type="component" value="Chromosome"/>
</dbReference>
<dbReference type="RefSeq" id="WP_057815854.1">
    <property type="nucleotide sequence ID" value="NZ_CP031598.1"/>
</dbReference>
<dbReference type="AlphaFoldDB" id="A0A0T5PA33"/>
<dbReference type="Gene3D" id="1.20.58.320">
    <property type="entry name" value="TPR-like"/>
    <property type="match status" value="1"/>
</dbReference>
<dbReference type="KEGG" id="rid:RIdsm_03103"/>
<keyword evidence="3" id="KW-1185">Reference proteome</keyword>
<organism evidence="1 3">
    <name type="scientific">Roseovarius indicus</name>
    <dbReference type="NCBI Taxonomy" id="540747"/>
    <lineage>
        <taxon>Bacteria</taxon>
        <taxon>Pseudomonadati</taxon>
        <taxon>Pseudomonadota</taxon>
        <taxon>Alphaproteobacteria</taxon>
        <taxon>Rhodobacterales</taxon>
        <taxon>Roseobacteraceae</taxon>
        <taxon>Roseovarius</taxon>
    </lineage>
</organism>
<dbReference type="STRING" id="540747.SAMN04488031_101242"/>